<evidence type="ECO:0000256" key="1">
    <source>
        <dbReference type="ARBA" id="ARBA00001933"/>
    </source>
</evidence>
<sequence>MIYLDNAATTPMSDAALQTLLSVSQTTYGNPSSLHSHGRKASQVLRQARQTVATALLTSPNRIILTSGGTEANNLALIGYALANQDKGKHIVTTAIEHHSVLHPLEMLEREHGFEVTYLKPVSSRYTAQQFRDALRPDTILVSAMYANNETGYLLPIADIGQALSQHQAVFHVDAVQTVGKFPIHPEELGIDLLSASGHKFHGPKGVGFLYTNTNRLHRLLLGGNQEDKRRASTENLASIAAMATALEESLAYWESNLNHVQHLRQRLLEKLASVDLFINQEQDNLPYVLNIAFPGQLNEQLLMRLDLTGISISSGSACTAGNIEPSHVLEALYGTQSSLLKESVRISFSKYNTIDDIDTLATTLITLLGE</sequence>
<evidence type="ECO:0000256" key="4">
    <source>
        <dbReference type="ARBA" id="ARBA00022679"/>
    </source>
</evidence>
<evidence type="ECO:0000256" key="6">
    <source>
        <dbReference type="ARBA" id="ARBA00022898"/>
    </source>
</evidence>
<dbReference type="PANTHER" id="PTHR11601">
    <property type="entry name" value="CYSTEINE DESULFURYLASE FAMILY MEMBER"/>
    <property type="match status" value="1"/>
</dbReference>
<dbReference type="InterPro" id="IPR015421">
    <property type="entry name" value="PyrdxlP-dep_Trfase_major"/>
</dbReference>
<evidence type="ECO:0000313" key="13">
    <source>
        <dbReference type="Proteomes" id="UP000215185"/>
    </source>
</evidence>
<dbReference type="PROSITE" id="PS00595">
    <property type="entry name" value="AA_TRANSFER_CLASS_5"/>
    <property type="match status" value="1"/>
</dbReference>
<evidence type="ECO:0000256" key="5">
    <source>
        <dbReference type="ARBA" id="ARBA00022723"/>
    </source>
</evidence>
<dbReference type="GO" id="GO:0008483">
    <property type="term" value="F:transaminase activity"/>
    <property type="evidence" value="ECO:0007669"/>
    <property type="project" value="UniProtKB-KW"/>
</dbReference>
<dbReference type="AlphaFoldDB" id="A0A239SR44"/>
<dbReference type="Gene3D" id="3.40.640.10">
    <property type="entry name" value="Type I PLP-dependent aspartate aminotransferase-like (Major domain)"/>
    <property type="match status" value="1"/>
</dbReference>
<keyword evidence="13" id="KW-1185">Reference proteome</keyword>
<dbReference type="GO" id="GO:0031071">
    <property type="term" value="F:cysteine desulfurase activity"/>
    <property type="evidence" value="ECO:0007669"/>
    <property type="project" value="UniProtKB-EC"/>
</dbReference>
<dbReference type="OrthoDB" id="9808002at2"/>
<dbReference type="SUPFAM" id="SSF53383">
    <property type="entry name" value="PLP-dependent transferases"/>
    <property type="match status" value="1"/>
</dbReference>
<dbReference type="Gene3D" id="1.10.260.50">
    <property type="match status" value="1"/>
</dbReference>
<reference evidence="12 13" key="1">
    <citation type="submission" date="2017-06" db="EMBL/GenBank/DDBJ databases">
        <authorList>
            <consortium name="Pathogen Informatics"/>
        </authorList>
    </citation>
    <scope>NUCLEOTIDE SEQUENCE [LARGE SCALE GENOMIC DNA]</scope>
    <source>
        <strain evidence="12 13">NCTC13788</strain>
    </source>
</reference>
<dbReference type="InterPro" id="IPR020578">
    <property type="entry name" value="Aminotrans_V_PyrdxlP_BS"/>
</dbReference>
<dbReference type="Pfam" id="PF00266">
    <property type="entry name" value="Aminotran_5"/>
    <property type="match status" value="1"/>
</dbReference>
<keyword evidence="5" id="KW-0479">Metal-binding</keyword>
<keyword evidence="4 12" id="KW-0808">Transferase</keyword>
<keyword evidence="8" id="KW-0411">Iron-sulfur</keyword>
<dbReference type="InterPro" id="IPR016454">
    <property type="entry name" value="Cysteine_dSase"/>
</dbReference>
<comment type="catalytic activity">
    <reaction evidence="9">
        <text>(sulfur carrier)-H + L-cysteine = (sulfur carrier)-SH + L-alanine</text>
        <dbReference type="Rhea" id="RHEA:43892"/>
        <dbReference type="Rhea" id="RHEA-COMP:14737"/>
        <dbReference type="Rhea" id="RHEA-COMP:14739"/>
        <dbReference type="ChEBI" id="CHEBI:29917"/>
        <dbReference type="ChEBI" id="CHEBI:35235"/>
        <dbReference type="ChEBI" id="CHEBI:57972"/>
        <dbReference type="ChEBI" id="CHEBI:64428"/>
        <dbReference type="EC" id="2.8.1.7"/>
    </reaction>
</comment>
<dbReference type="PANTHER" id="PTHR11601:SF34">
    <property type="entry name" value="CYSTEINE DESULFURASE"/>
    <property type="match status" value="1"/>
</dbReference>
<protein>
    <recommendedName>
        <fullName evidence="3">cysteine desulfurase</fullName>
        <ecNumber evidence="3">2.8.1.7</ecNumber>
    </recommendedName>
</protein>
<dbReference type="eggNOG" id="COG1104">
    <property type="taxonomic scope" value="Bacteria"/>
</dbReference>
<accession>A0A239SR44</accession>
<evidence type="ECO:0000256" key="9">
    <source>
        <dbReference type="ARBA" id="ARBA00050776"/>
    </source>
</evidence>
<dbReference type="STRING" id="1123308.GCA_000380085_00154"/>
<evidence type="ECO:0000256" key="2">
    <source>
        <dbReference type="ARBA" id="ARBA00006490"/>
    </source>
</evidence>
<dbReference type="InterPro" id="IPR015422">
    <property type="entry name" value="PyrdxlP-dep_Trfase_small"/>
</dbReference>
<dbReference type="EC" id="2.8.1.7" evidence="3"/>
<name>A0A239SR44_9STRE</name>
<evidence type="ECO:0000256" key="8">
    <source>
        <dbReference type="ARBA" id="ARBA00023014"/>
    </source>
</evidence>
<dbReference type="GO" id="GO:0046872">
    <property type="term" value="F:metal ion binding"/>
    <property type="evidence" value="ECO:0007669"/>
    <property type="project" value="UniProtKB-KW"/>
</dbReference>
<evidence type="ECO:0000256" key="10">
    <source>
        <dbReference type="RuleBase" id="RU004504"/>
    </source>
</evidence>
<evidence type="ECO:0000313" key="12">
    <source>
        <dbReference type="EMBL" id="SNU87877.1"/>
    </source>
</evidence>
<dbReference type="InterPro" id="IPR000192">
    <property type="entry name" value="Aminotrans_V_dom"/>
</dbReference>
<comment type="similarity">
    <text evidence="2">Belongs to the class-V pyridoxal-phosphate-dependent aminotransferase family. NifS/IscS subfamily.</text>
</comment>
<evidence type="ECO:0000256" key="3">
    <source>
        <dbReference type="ARBA" id="ARBA00012239"/>
    </source>
</evidence>
<keyword evidence="7" id="KW-0408">Iron</keyword>
<evidence type="ECO:0000259" key="11">
    <source>
        <dbReference type="Pfam" id="PF00266"/>
    </source>
</evidence>
<dbReference type="KEGG" id="smen:SAMEA4412692_0812"/>
<dbReference type="Proteomes" id="UP000215185">
    <property type="component" value="Chromosome 1"/>
</dbReference>
<dbReference type="PIRSF" id="PIRSF005572">
    <property type="entry name" value="NifS"/>
    <property type="match status" value="1"/>
</dbReference>
<proteinExistence type="inferred from homology"/>
<organism evidence="12 13">
    <name type="scientific">Streptococcus merionis</name>
    <dbReference type="NCBI Taxonomy" id="400065"/>
    <lineage>
        <taxon>Bacteria</taxon>
        <taxon>Bacillati</taxon>
        <taxon>Bacillota</taxon>
        <taxon>Bacilli</taxon>
        <taxon>Lactobacillales</taxon>
        <taxon>Streptococcaceae</taxon>
        <taxon>Streptococcus</taxon>
    </lineage>
</organism>
<dbReference type="RefSeq" id="WP_018372710.1">
    <property type="nucleotide sequence ID" value="NZ_LT906439.1"/>
</dbReference>
<dbReference type="Gene3D" id="3.90.1150.10">
    <property type="entry name" value="Aspartate Aminotransferase, domain 1"/>
    <property type="match status" value="1"/>
</dbReference>
<dbReference type="EMBL" id="LT906439">
    <property type="protein sequence ID" value="SNU87877.1"/>
    <property type="molecule type" value="Genomic_DNA"/>
</dbReference>
<keyword evidence="6" id="KW-0663">Pyridoxal phosphate</keyword>
<feature type="domain" description="Aminotransferase class V" evidence="11">
    <location>
        <begin position="2"/>
        <end position="361"/>
    </location>
</feature>
<keyword evidence="12" id="KW-0032">Aminotransferase</keyword>
<dbReference type="GO" id="GO:0051536">
    <property type="term" value="F:iron-sulfur cluster binding"/>
    <property type="evidence" value="ECO:0007669"/>
    <property type="project" value="UniProtKB-KW"/>
</dbReference>
<gene>
    <name evidence="12" type="primary">csdA</name>
    <name evidence="12" type="ORF">SAMEA4412692_00812</name>
</gene>
<comment type="cofactor">
    <cofactor evidence="1 10">
        <name>pyridoxal 5'-phosphate</name>
        <dbReference type="ChEBI" id="CHEBI:597326"/>
    </cofactor>
</comment>
<dbReference type="InterPro" id="IPR015424">
    <property type="entry name" value="PyrdxlP-dep_Trfase"/>
</dbReference>
<evidence type="ECO:0000256" key="7">
    <source>
        <dbReference type="ARBA" id="ARBA00023004"/>
    </source>
</evidence>